<feature type="transmembrane region" description="Helical" evidence="8">
    <location>
        <begin position="120"/>
        <end position="143"/>
    </location>
</feature>
<evidence type="ECO:0000256" key="6">
    <source>
        <dbReference type="ARBA" id="ARBA00022989"/>
    </source>
</evidence>
<feature type="transmembrane region" description="Helical" evidence="8">
    <location>
        <begin position="78"/>
        <end position="99"/>
    </location>
</feature>
<evidence type="ECO:0000256" key="1">
    <source>
        <dbReference type="ARBA" id="ARBA00003475"/>
    </source>
</evidence>
<proteinExistence type="predicted"/>
<dbReference type="Proteomes" id="UP001597171">
    <property type="component" value="Unassembled WGS sequence"/>
</dbReference>
<reference evidence="11" key="1">
    <citation type="journal article" date="2019" name="Int. J. Syst. Evol. Microbiol.">
        <title>The Global Catalogue of Microorganisms (GCM) 10K type strain sequencing project: providing services to taxonomists for standard genome sequencing and annotation.</title>
        <authorList>
            <consortium name="The Broad Institute Genomics Platform"/>
            <consortium name="The Broad Institute Genome Sequencing Center for Infectious Disease"/>
            <person name="Wu L."/>
            <person name="Ma J."/>
        </authorList>
    </citation>
    <scope>NUCLEOTIDE SEQUENCE [LARGE SCALE GENOMIC DNA]</scope>
    <source>
        <strain evidence="11">CCUG 61696</strain>
    </source>
</reference>
<evidence type="ECO:0000256" key="2">
    <source>
        <dbReference type="ARBA" id="ARBA00004141"/>
    </source>
</evidence>
<feature type="transmembrane region" description="Helical" evidence="8">
    <location>
        <begin position="149"/>
        <end position="174"/>
    </location>
</feature>
<evidence type="ECO:0000256" key="5">
    <source>
        <dbReference type="ARBA" id="ARBA00022692"/>
    </source>
</evidence>
<evidence type="ECO:0000256" key="3">
    <source>
        <dbReference type="ARBA" id="ARBA00004856"/>
    </source>
</evidence>
<name>A0ABW3Z504_9HYPH</name>
<dbReference type="EMBL" id="JBHTMX010000009">
    <property type="protein sequence ID" value="MFD1330925.1"/>
    <property type="molecule type" value="Genomic_DNA"/>
</dbReference>
<keyword evidence="11" id="KW-1185">Reference proteome</keyword>
<feature type="transmembrane region" description="Helical" evidence="8">
    <location>
        <begin position="13"/>
        <end position="31"/>
    </location>
</feature>
<dbReference type="Pfam" id="PF07291">
    <property type="entry name" value="MauE"/>
    <property type="match status" value="1"/>
</dbReference>
<sequence>MAMSLIAEPLVTTFVRSFLILLFAGAAISKLRRTEEFFGVVRNFRIMPERLARPVAAALPFVELATAAGLAVPAVAPYAAGTASGLLIVFGLAIGANVVRGRTAIDCGCFRNGLKQPLSWWLVGRNAGLALAAAGLAVALPLARPAAPIEIAVGVVAAALAMLLYFSASMLGGLSAGARRSPSLTSKG</sequence>
<evidence type="ECO:0000256" key="7">
    <source>
        <dbReference type="ARBA" id="ARBA00023136"/>
    </source>
</evidence>
<gene>
    <name evidence="10" type="ORF">ACFQ4O_02835</name>
</gene>
<evidence type="ECO:0000313" key="10">
    <source>
        <dbReference type="EMBL" id="MFD1330925.1"/>
    </source>
</evidence>
<comment type="caution">
    <text evidence="10">The sequence shown here is derived from an EMBL/GenBank/DDBJ whole genome shotgun (WGS) entry which is preliminary data.</text>
</comment>
<accession>A0ABW3Z504</accession>
<evidence type="ECO:0000259" key="9">
    <source>
        <dbReference type="Pfam" id="PF07291"/>
    </source>
</evidence>
<evidence type="ECO:0000256" key="8">
    <source>
        <dbReference type="SAM" id="Phobius"/>
    </source>
</evidence>
<keyword evidence="5 8" id="KW-0812">Transmembrane</keyword>
<organism evidence="10 11">
    <name type="scientific">Methylopila musalis</name>
    <dbReference type="NCBI Taxonomy" id="1134781"/>
    <lineage>
        <taxon>Bacteria</taxon>
        <taxon>Pseudomonadati</taxon>
        <taxon>Pseudomonadota</taxon>
        <taxon>Alphaproteobacteria</taxon>
        <taxon>Hyphomicrobiales</taxon>
        <taxon>Methylopilaceae</taxon>
        <taxon>Methylopila</taxon>
    </lineage>
</organism>
<comment type="pathway">
    <text evidence="3">One-carbon metabolism; methylamine degradation.</text>
</comment>
<dbReference type="RefSeq" id="WP_378774152.1">
    <property type="nucleotide sequence ID" value="NZ_JBHTMX010000009.1"/>
</dbReference>
<evidence type="ECO:0000313" key="11">
    <source>
        <dbReference type="Proteomes" id="UP001597171"/>
    </source>
</evidence>
<dbReference type="InterPro" id="IPR009908">
    <property type="entry name" value="Methylamine_util_MauE"/>
</dbReference>
<comment type="subcellular location">
    <subcellularLocation>
        <location evidence="2">Membrane</location>
        <topology evidence="2">Multi-pass membrane protein</topology>
    </subcellularLocation>
</comment>
<comment type="function">
    <text evidence="1">May be specifically involved in the processing, transport, and/or maturation of the MADH beta-subunit.</text>
</comment>
<evidence type="ECO:0000256" key="4">
    <source>
        <dbReference type="ARBA" id="ARBA00019078"/>
    </source>
</evidence>
<feature type="transmembrane region" description="Helical" evidence="8">
    <location>
        <begin position="51"/>
        <end position="72"/>
    </location>
</feature>
<keyword evidence="6 8" id="KW-1133">Transmembrane helix</keyword>
<keyword evidence="7 8" id="KW-0472">Membrane</keyword>
<feature type="domain" description="Methylamine utilisation protein MauE" evidence="9">
    <location>
        <begin position="11"/>
        <end position="136"/>
    </location>
</feature>
<protein>
    <recommendedName>
        <fullName evidence="4">Methylamine utilization protein MauE</fullName>
    </recommendedName>
</protein>